<gene>
    <name evidence="3" type="ORF">TsocGM_21095</name>
</gene>
<dbReference type="AlphaFoldDB" id="A0A432MEN1"/>
<dbReference type="Proteomes" id="UP000280296">
    <property type="component" value="Unassembled WGS sequence"/>
</dbReference>
<keyword evidence="3" id="KW-0540">Nuclease</keyword>
<accession>A0A432MEN1</accession>
<keyword evidence="4" id="KW-1185">Reference proteome</keyword>
<keyword evidence="3" id="KW-0255">Endonuclease</keyword>
<dbReference type="InterPro" id="IPR034139">
    <property type="entry name" value="TOPRIM_OLD"/>
</dbReference>
<protein>
    <submittedName>
        <fullName evidence="3">ATP-dependent endonuclease</fullName>
    </submittedName>
</protein>
<reference evidence="3 4" key="2">
    <citation type="submission" date="2019-01" db="EMBL/GenBank/DDBJ databases">
        <title>Tautonia sociabilis, a novel thermotolerant planctomycete of Isosphaeraceae family, isolated from a 4000 m deep subterranean habitat.</title>
        <authorList>
            <person name="Kovaleva O.L."/>
            <person name="Elcheninov A.G."/>
            <person name="Van Heerden E."/>
            <person name="Toshchakov S.V."/>
            <person name="Novikov A."/>
            <person name="Bonch-Osmolovskaya E.A."/>
            <person name="Kublanov I.V."/>
        </authorList>
    </citation>
    <scope>NUCLEOTIDE SEQUENCE [LARGE SCALE GENOMIC DNA]</scope>
    <source>
        <strain evidence="3 4">GM2012</strain>
    </source>
</reference>
<dbReference type="Gene3D" id="3.40.50.300">
    <property type="entry name" value="P-loop containing nucleotide triphosphate hydrolases"/>
    <property type="match status" value="2"/>
</dbReference>
<dbReference type="Pfam" id="PF13304">
    <property type="entry name" value="AAA_21"/>
    <property type="match status" value="1"/>
</dbReference>
<comment type="caution">
    <text evidence="3">The sequence shown here is derived from an EMBL/GenBank/DDBJ whole genome shotgun (WGS) entry which is preliminary data.</text>
</comment>
<dbReference type="GO" id="GO:0004519">
    <property type="term" value="F:endonuclease activity"/>
    <property type="evidence" value="ECO:0007669"/>
    <property type="project" value="UniProtKB-KW"/>
</dbReference>
<sequence>MAEGIPCRLSRSGSASASQFASRLDPLMRIETLKLENFRCYGPETTCIHLVNLTTVIGANGSGKTAVLLALARLFGITSDERRIVPEDFHVPPGEELSAVPERRLAIELRASFPELDRGELTLAVPECFQQMAVDEPDGGPFCRIRLEATWTRGLGQAGFVEERISWICSDAEVPAQEDVRPMRPHERARFQVIYVPAARDPSRQLRNVRGTLLARLLNAVQWSESPAEAIGGAAEAIENLFGKERGIELIHEHLEKNWLGLHDGEHYRRPRLRFAISRIEEILRNAEMAFGTSEVGDKHDAGRLSDGLRSLFYFALVGSIFDIEQAAVTAVLGDPAAAGETRPLALDPHLAPILTVFAIEEPENHLSPHFLGRIMALLQRIATLPGAQVVLTSHSASIVGRVEPTDIRHVFFQKDRGLTAIRSIQMPEAGDEAFKFVREAVRSYPELYFARFVVLCEGDSEEILIPRLAQSHALDIDRSFVCVVPLGGRHVNHFWRLLQSLCIPYITLLDLDRERDGGGWGRVKYVCKQLIAAGFDRDKVLEIEDGTTLDDDDFDGMHTWDVTDHELMGGWIRALEDFDVFFSSPLDIDFLMLEAHPEAYKSVAGEGMGPRVPSDEAKLGAYMADVRAAVLGESASGETYSTNQEALFPWYRYLFLNKGKPTTHLAALISSVDVGGYDEAPAVLQRLVDRIKVALDPSGAER</sequence>
<reference evidence="3 4" key="1">
    <citation type="submission" date="2018-12" db="EMBL/GenBank/DDBJ databases">
        <authorList>
            <person name="Toschakov S.V."/>
        </authorList>
    </citation>
    <scope>NUCLEOTIDE SEQUENCE [LARGE SCALE GENOMIC DNA]</scope>
    <source>
        <strain evidence="3 4">GM2012</strain>
    </source>
</reference>
<keyword evidence="3" id="KW-0378">Hydrolase</keyword>
<dbReference type="InterPro" id="IPR051396">
    <property type="entry name" value="Bact_Antivir_Def_Nuclease"/>
</dbReference>
<evidence type="ECO:0000259" key="2">
    <source>
        <dbReference type="Pfam" id="PF20469"/>
    </source>
</evidence>
<dbReference type="InterPro" id="IPR003959">
    <property type="entry name" value="ATPase_AAA_core"/>
</dbReference>
<evidence type="ECO:0000313" key="3">
    <source>
        <dbReference type="EMBL" id="RUL84021.1"/>
    </source>
</evidence>
<dbReference type="SUPFAM" id="SSF52540">
    <property type="entry name" value="P-loop containing nucleoside triphosphate hydrolases"/>
    <property type="match status" value="1"/>
</dbReference>
<dbReference type="CDD" id="cd01026">
    <property type="entry name" value="TOPRIM_OLD"/>
    <property type="match status" value="1"/>
</dbReference>
<proteinExistence type="predicted"/>
<organism evidence="3 4">
    <name type="scientific">Tautonia sociabilis</name>
    <dbReference type="NCBI Taxonomy" id="2080755"/>
    <lineage>
        <taxon>Bacteria</taxon>
        <taxon>Pseudomonadati</taxon>
        <taxon>Planctomycetota</taxon>
        <taxon>Planctomycetia</taxon>
        <taxon>Isosphaerales</taxon>
        <taxon>Isosphaeraceae</taxon>
        <taxon>Tautonia</taxon>
    </lineage>
</organism>
<dbReference type="Pfam" id="PF20469">
    <property type="entry name" value="OLD-like_TOPRIM"/>
    <property type="match status" value="1"/>
</dbReference>
<evidence type="ECO:0000313" key="4">
    <source>
        <dbReference type="Proteomes" id="UP000280296"/>
    </source>
</evidence>
<dbReference type="GO" id="GO:0016887">
    <property type="term" value="F:ATP hydrolysis activity"/>
    <property type="evidence" value="ECO:0007669"/>
    <property type="project" value="InterPro"/>
</dbReference>
<dbReference type="PANTHER" id="PTHR43581:SF4">
    <property type="entry name" value="ATP_GTP PHOSPHATASE"/>
    <property type="match status" value="1"/>
</dbReference>
<dbReference type="PANTHER" id="PTHR43581">
    <property type="entry name" value="ATP/GTP PHOSPHATASE"/>
    <property type="match status" value="1"/>
</dbReference>
<dbReference type="GO" id="GO:0005524">
    <property type="term" value="F:ATP binding"/>
    <property type="evidence" value="ECO:0007669"/>
    <property type="project" value="InterPro"/>
</dbReference>
<name>A0A432MEN1_9BACT</name>
<evidence type="ECO:0000259" key="1">
    <source>
        <dbReference type="Pfam" id="PF13304"/>
    </source>
</evidence>
<feature type="domain" description="OLD protein-like TOPRIM" evidence="2">
    <location>
        <begin position="450"/>
        <end position="513"/>
    </location>
</feature>
<dbReference type="InterPro" id="IPR027417">
    <property type="entry name" value="P-loop_NTPase"/>
</dbReference>
<feature type="domain" description="ATPase AAA-type core" evidence="1">
    <location>
        <begin position="53"/>
        <end position="400"/>
    </location>
</feature>
<dbReference type="EMBL" id="RYZH01000053">
    <property type="protein sequence ID" value="RUL84021.1"/>
    <property type="molecule type" value="Genomic_DNA"/>
</dbReference>